<keyword evidence="2" id="KW-1185">Reference proteome</keyword>
<comment type="caution">
    <text evidence="1">The sequence shown here is derived from an EMBL/GenBank/DDBJ whole genome shotgun (WGS) entry which is preliminary data.</text>
</comment>
<protein>
    <recommendedName>
        <fullName evidence="3">DNA cytosine methyltransferase</fullName>
    </recommendedName>
</protein>
<proteinExistence type="predicted"/>
<gene>
    <name evidence="1" type="ORF">EI291_07880</name>
</gene>
<dbReference type="OrthoDB" id="9134166at2"/>
<evidence type="ECO:0000313" key="2">
    <source>
        <dbReference type="Proteomes" id="UP000273500"/>
    </source>
</evidence>
<reference evidence="1 2" key="1">
    <citation type="submission" date="2018-12" db="EMBL/GenBank/DDBJ databases">
        <authorList>
            <person name="Feng G."/>
            <person name="Zhu H."/>
        </authorList>
    </citation>
    <scope>NUCLEOTIDE SEQUENCE [LARGE SCALE GENOMIC DNA]</scope>
    <source>
        <strain evidence="1 2">KCTC 12533</strain>
    </source>
</reference>
<dbReference type="Proteomes" id="UP000273500">
    <property type="component" value="Unassembled WGS sequence"/>
</dbReference>
<name>A0A3R9N6K2_9BACT</name>
<dbReference type="AlphaFoldDB" id="A0A3R9N6K2"/>
<evidence type="ECO:0000313" key="1">
    <source>
        <dbReference type="EMBL" id="RSK49401.1"/>
    </source>
</evidence>
<evidence type="ECO:0008006" key="3">
    <source>
        <dbReference type="Google" id="ProtNLM"/>
    </source>
</evidence>
<sequence>MSPLVISLFDHSGRFVAPWAAAGYVCYCVDVQHPPGETWQGNVCLVGGDMRRFVPPPGPVAFVAAFPPCTDLSNAGAHLFRVKGLRALAAALDLVGAAADLCQRLGAPYFLENPRGQLRHYWREPDYQFDPCEYAGWLPDPETEAYTKRTCLWTGHGFRMPEKRPVFPVQGSMVDKVPGSKNRANLRSLTPRGFSAAVFHAHHSAFQPV</sequence>
<accession>A0A3R9N6K2</accession>
<dbReference type="EMBL" id="RWIT01000003">
    <property type="protein sequence ID" value="RSK49401.1"/>
    <property type="molecule type" value="Genomic_DNA"/>
</dbReference>
<dbReference type="RefSeq" id="WP_125419257.1">
    <property type="nucleotide sequence ID" value="NZ_RWIT01000003.1"/>
</dbReference>
<organism evidence="1 2">
    <name type="scientific">Hymenobacter rigui</name>
    <dbReference type="NCBI Taxonomy" id="334424"/>
    <lineage>
        <taxon>Bacteria</taxon>
        <taxon>Pseudomonadati</taxon>
        <taxon>Bacteroidota</taxon>
        <taxon>Cytophagia</taxon>
        <taxon>Cytophagales</taxon>
        <taxon>Hymenobacteraceae</taxon>
        <taxon>Hymenobacter</taxon>
    </lineage>
</organism>